<evidence type="ECO:0000259" key="4">
    <source>
        <dbReference type="PROSITE" id="PS51071"/>
    </source>
</evidence>
<keyword evidence="1" id="KW-0805">Transcription regulation</keyword>
<dbReference type="SUPFAM" id="SSF53697">
    <property type="entry name" value="SIS domain"/>
    <property type="match status" value="1"/>
</dbReference>
<dbReference type="InterPro" id="IPR036388">
    <property type="entry name" value="WH-like_DNA-bd_sf"/>
</dbReference>
<dbReference type="PROSITE" id="PS51071">
    <property type="entry name" value="HTH_RPIR"/>
    <property type="match status" value="1"/>
</dbReference>
<name>A0A1H6VBF3_9FIRM</name>
<evidence type="ECO:0000256" key="3">
    <source>
        <dbReference type="ARBA" id="ARBA00023163"/>
    </source>
</evidence>
<evidence type="ECO:0000259" key="5">
    <source>
        <dbReference type="PROSITE" id="PS51464"/>
    </source>
</evidence>
<dbReference type="Gene3D" id="3.40.50.10490">
    <property type="entry name" value="Glucose-6-phosphate isomerase like protein, domain 1"/>
    <property type="match status" value="1"/>
</dbReference>
<dbReference type="GO" id="GO:0003700">
    <property type="term" value="F:DNA-binding transcription factor activity"/>
    <property type="evidence" value="ECO:0007669"/>
    <property type="project" value="InterPro"/>
</dbReference>
<dbReference type="InterPro" id="IPR047640">
    <property type="entry name" value="RpiR-like"/>
</dbReference>
<dbReference type="EMBL" id="FNYK01000045">
    <property type="protein sequence ID" value="SEJ01891.1"/>
    <property type="molecule type" value="Genomic_DNA"/>
</dbReference>
<dbReference type="Pfam" id="PF01418">
    <property type="entry name" value="HTH_6"/>
    <property type="match status" value="1"/>
</dbReference>
<keyword evidence="3" id="KW-0804">Transcription</keyword>
<proteinExistence type="predicted"/>
<dbReference type="AlphaFoldDB" id="A0A1H6VBF3"/>
<gene>
    <name evidence="6" type="ORF">SAMN04487834_10459</name>
</gene>
<dbReference type="InterPro" id="IPR046348">
    <property type="entry name" value="SIS_dom_sf"/>
</dbReference>
<dbReference type="GeneID" id="54119572"/>
<dbReference type="OrthoDB" id="1648815at2"/>
<dbReference type="InterPro" id="IPR001347">
    <property type="entry name" value="SIS_dom"/>
</dbReference>
<dbReference type="InterPro" id="IPR000281">
    <property type="entry name" value="HTH_RpiR"/>
</dbReference>
<keyword evidence="7" id="KW-1185">Reference proteome</keyword>
<dbReference type="GO" id="GO:0097367">
    <property type="term" value="F:carbohydrate derivative binding"/>
    <property type="evidence" value="ECO:0007669"/>
    <property type="project" value="InterPro"/>
</dbReference>
<organism evidence="6 7">
    <name type="scientific">Sharpea azabuensis</name>
    <dbReference type="NCBI Taxonomy" id="322505"/>
    <lineage>
        <taxon>Bacteria</taxon>
        <taxon>Bacillati</taxon>
        <taxon>Bacillota</taxon>
        <taxon>Erysipelotrichia</taxon>
        <taxon>Erysipelotrichales</taxon>
        <taxon>Coprobacillaceae</taxon>
        <taxon>Sharpea</taxon>
    </lineage>
</organism>
<evidence type="ECO:0000313" key="7">
    <source>
        <dbReference type="Proteomes" id="UP000183028"/>
    </source>
</evidence>
<accession>A0A1H6VBF3</accession>
<evidence type="ECO:0000256" key="1">
    <source>
        <dbReference type="ARBA" id="ARBA00023015"/>
    </source>
</evidence>
<sequence length="263" mass="29901">MINLNLSDETLRNLTNSDMNILNYIYQHIDEVITMDVKTLASSIPCSPSSVIRLCKKIGFSGFPELKFFLKQEKTTSVNNKTGNGEILSFDEIIRNLKKDIKGSLSLVSSEELVRTSEILHSNIPVFVFMPGGITDNIANYFVQVLMRRGRQYVYPLHSTKMAKHKISSLSSDSILVLISASGKWAKTIELAKLAHMHGMKIISFTPYTESEIAKYSDYNLRFFTEERMRDGAEFTSRVAIFYIIDALAQYLDTFKKGDDQHE</sequence>
<dbReference type="PROSITE" id="PS51464">
    <property type="entry name" value="SIS"/>
    <property type="match status" value="1"/>
</dbReference>
<keyword evidence="2" id="KW-0238">DNA-binding</keyword>
<dbReference type="eggNOG" id="COG1737">
    <property type="taxonomic scope" value="Bacteria"/>
</dbReference>
<dbReference type="STRING" id="322505.SAMN04487836_12420"/>
<evidence type="ECO:0000313" key="6">
    <source>
        <dbReference type="EMBL" id="SEJ01891.1"/>
    </source>
</evidence>
<feature type="domain" description="HTH rpiR-type" evidence="4">
    <location>
        <begin position="1"/>
        <end position="77"/>
    </location>
</feature>
<dbReference type="Proteomes" id="UP000183028">
    <property type="component" value="Unassembled WGS sequence"/>
</dbReference>
<reference evidence="7" key="1">
    <citation type="submission" date="2016-10" db="EMBL/GenBank/DDBJ databases">
        <authorList>
            <person name="Varghese N."/>
        </authorList>
    </citation>
    <scope>NUCLEOTIDE SEQUENCE [LARGE SCALE GENOMIC DNA]</scope>
    <source>
        <strain evidence="7">DSM 20406</strain>
    </source>
</reference>
<dbReference type="CDD" id="cd05013">
    <property type="entry name" value="SIS_RpiR"/>
    <property type="match status" value="1"/>
</dbReference>
<dbReference type="Pfam" id="PF01380">
    <property type="entry name" value="SIS"/>
    <property type="match status" value="1"/>
</dbReference>
<dbReference type="InterPro" id="IPR009057">
    <property type="entry name" value="Homeodomain-like_sf"/>
</dbReference>
<dbReference type="PANTHER" id="PTHR30514">
    <property type="entry name" value="GLUCOKINASE"/>
    <property type="match status" value="1"/>
</dbReference>
<dbReference type="GO" id="GO:0003677">
    <property type="term" value="F:DNA binding"/>
    <property type="evidence" value="ECO:0007669"/>
    <property type="project" value="UniProtKB-KW"/>
</dbReference>
<dbReference type="InterPro" id="IPR035472">
    <property type="entry name" value="RpiR-like_SIS"/>
</dbReference>
<protein>
    <submittedName>
        <fullName evidence="6">Transcriptional regulator, RpiR family</fullName>
    </submittedName>
</protein>
<dbReference type="RefSeq" id="WP_033162170.1">
    <property type="nucleotide sequence ID" value="NZ_CACVPP010000048.1"/>
</dbReference>
<feature type="domain" description="SIS" evidence="5">
    <location>
        <begin position="116"/>
        <end position="255"/>
    </location>
</feature>
<dbReference type="Gene3D" id="1.10.10.10">
    <property type="entry name" value="Winged helix-like DNA-binding domain superfamily/Winged helix DNA-binding domain"/>
    <property type="match status" value="1"/>
</dbReference>
<dbReference type="GO" id="GO:1901135">
    <property type="term" value="P:carbohydrate derivative metabolic process"/>
    <property type="evidence" value="ECO:0007669"/>
    <property type="project" value="InterPro"/>
</dbReference>
<evidence type="ECO:0000256" key="2">
    <source>
        <dbReference type="ARBA" id="ARBA00023125"/>
    </source>
</evidence>
<dbReference type="PANTHER" id="PTHR30514:SF21">
    <property type="entry name" value="RPIR-FAMILY TRANSCRIPTIONAL REGULATOR"/>
    <property type="match status" value="1"/>
</dbReference>
<dbReference type="SUPFAM" id="SSF46689">
    <property type="entry name" value="Homeodomain-like"/>
    <property type="match status" value="1"/>
</dbReference>